<organism evidence="2 3">
    <name type="scientific">Chromobacterium haemolyticum</name>
    <dbReference type="NCBI Taxonomy" id="394935"/>
    <lineage>
        <taxon>Bacteria</taxon>
        <taxon>Pseudomonadati</taxon>
        <taxon>Pseudomonadota</taxon>
        <taxon>Betaproteobacteria</taxon>
        <taxon>Neisseriales</taxon>
        <taxon>Chromobacteriaceae</taxon>
        <taxon>Chromobacterium</taxon>
    </lineage>
</organism>
<name>A0ABS3GKK2_9NEIS</name>
<keyword evidence="3" id="KW-1185">Reference proteome</keyword>
<evidence type="ECO:0000313" key="3">
    <source>
        <dbReference type="Proteomes" id="UP000664349"/>
    </source>
</evidence>
<evidence type="ECO:0000313" key="2">
    <source>
        <dbReference type="EMBL" id="MBO0415144.1"/>
    </source>
</evidence>
<dbReference type="RefSeq" id="WP_157222225.1">
    <property type="nucleotide sequence ID" value="NZ_CAEE01001048.1"/>
</dbReference>
<reference evidence="2 3" key="1">
    <citation type="submission" date="2021-03" db="EMBL/GenBank/DDBJ databases">
        <title>First Case of infection caused by Chromobacterium haemolyticum derived from water in China.</title>
        <authorList>
            <person name="Chen J."/>
            <person name="Liu C."/>
        </authorList>
    </citation>
    <scope>NUCLEOTIDE SEQUENCE [LARGE SCALE GENOMIC DNA]</scope>
    <source>
        <strain evidence="2 3">WJ-5</strain>
    </source>
</reference>
<protein>
    <submittedName>
        <fullName evidence="2">Uncharacterized protein</fullName>
    </submittedName>
</protein>
<accession>A0ABS3GKK2</accession>
<gene>
    <name evidence="2" type="ORF">J1C50_06435</name>
</gene>
<dbReference type="Proteomes" id="UP000664349">
    <property type="component" value="Unassembled WGS sequence"/>
</dbReference>
<proteinExistence type="predicted"/>
<feature type="region of interest" description="Disordered" evidence="1">
    <location>
        <begin position="1"/>
        <end position="37"/>
    </location>
</feature>
<dbReference type="EMBL" id="JAFLRD010000004">
    <property type="protein sequence ID" value="MBO0415144.1"/>
    <property type="molecule type" value="Genomic_DNA"/>
</dbReference>
<sequence>MTIKHKQHDAQQALCPTRNPNRPRLAPLTPPFSMRTPTFQRRHILQLLTPSAKPERDS</sequence>
<evidence type="ECO:0000256" key="1">
    <source>
        <dbReference type="SAM" id="MobiDB-lite"/>
    </source>
</evidence>
<comment type="caution">
    <text evidence="2">The sequence shown here is derived from an EMBL/GenBank/DDBJ whole genome shotgun (WGS) entry which is preliminary data.</text>
</comment>